<keyword evidence="2" id="KW-0472">Membrane</keyword>
<dbReference type="InterPro" id="IPR029787">
    <property type="entry name" value="Nucleotide_cyclase"/>
</dbReference>
<keyword evidence="2" id="KW-0812">Transmembrane</keyword>
<dbReference type="Gene3D" id="3.30.450.40">
    <property type="match status" value="1"/>
</dbReference>
<dbReference type="EMBL" id="JAEQNB010000006">
    <property type="protein sequence ID" value="MBL0388676.1"/>
    <property type="molecule type" value="Genomic_DNA"/>
</dbReference>
<dbReference type="InterPro" id="IPR029016">
    <property type="entry name" value="GAF-like_dom_sf"/>
</dbReference>
<sequence>MSFKQLATGTTLLGLILVLIVAISISPNLHTHDALILVTLFGLYGFTEFFPLKRDQFSISLLLCVDLVIFVKFGLVALVFTSQVVHFFSRWYRQRKFEFWKTLANNGMFLFVNGGSSATFYLLGGTHHDKMSVNLFPLFGYCAAHFLFNHLILFLYFRKLDGTTTFQAHLKRTKFDIFSTLFAASLGFLVIMLYEGDGLYGLIAFGMPMVLCVYVFKLFNDVWRSNTLFRNLAALTGDFSGVLEVEALFARVTEELPKWFDNVHCVIFLRQDENLNAISRSAGCGSQDLDALHRYLSQHEDSLRDDPTLTKRLGDDPQFAGTVYKNLVVAPFHSSYADYGFCCLLAPKSNIFDATTLDAVSILANQLSISYHNAMRYENVEKQSLYDELTQLPNHRYGEKRLTEEMEMLTDGVALSLLLIDLDHFKKINDTYGHLAGNKVLQTIARTFEDALEGREFAARYGGEEFIIVLPGSDSAQALRLGEDIRSTVEAMEVPVPTLDGNIVTIKLTVSIGIAAYPDDAEDSLSLMRFADRAMYIGAKRAGRNRVALYREEKESAGSRPSTADVHEGSCI</sequence>
<comment type="caution">
    <text evidence="4">The sequence shown here is derived from an EMBL/GenBank/DDBJ whole genome shotgun (WGS) entry which is preliminary data.</text>
</comment>
<dbReference type="InterPro" id="IPR050469">
    <property type="entry name" value="Diguanylate_Cyclase"/>
</dbReference>
<keyword evidence="5" id="KW-1185">Reference proteome</keyword>
<evidence type="ECO:0000256" key="2">
    <source>
        <dbReference type="SAM" id="Phobius"/>
    </source>
</evidence>
<feature type="transmembrane region" description="Helical" evidence="2">
    <location>
        <begin position="135"/>
        <end position="157"/>
    </location>
</feature>
<feature type="transmembrane region" description="Helical" evidence="2">
    <location>
        <begin position="200"/>
        <end position="220"/>
    </location>
</feature>
<feature type="transmembrane region" description="Helical" evidence="2">
    <location>
        <begin position="58"/>
        <end position="82"/>
    </location>
</feature>
<feature type="region of interest" description="Disordered" evidence="1">
    <location>
        <begin position="553"/>
        <end position="572"/>
    </location>
</feature>
<proteinExistence type="predicted"/>
<dbReference type="PANTHER" id="PTHR45138:SF9">
    <property type="entry name" value="DIGUANYLATE CYCLASE DGCM-RELATED"/>
    <property type="match status" value="1"/>
</dbReference>
<accession>A0ABS1JEG3</accession>
<dbReference type="Pfam" id="PF00990">
    <property type="entry name" value="GGDEF"/>
    <property type="match status" value="1"/>
</dbReference>
<feature type="domain" description="GGDEF" evidence="3">
    <location>
        <begin position="413"/>
        <end position="552"/>
    </location>
</feature>
<dbReference type="InterPro" id="IPR043128">
    <property type="entry name" value="Rev_trsase/Diguanyl_cyclase"/>
</dbReference>
<feature type="transmembrane region" description="Helical" evidence="2">
    <location>
        <begin position="103"/>
        <end position="123"/>
    </location>
</feature>
<dbReference type="SMART" id="SM00267">
    <property type="entry name" value="GGDEF"/>
    <property type="match status" value="1"/>
</dbReference>
<organism evidence="4 5">
    <name type="scientific">Tumebacillus amylolyticus</name>
    <dbReference type="NCBI Taxonomy" id="2801339"/>
    <lineage>
        <taxon>Bacteria</taxon>
        <taxon>Bacillati</taxon>
        <taxon>Bacillota</taxon>
        <taxon>Bacilli</taxon>
        <taxon>Bacillales</taxon>
        <taxon>Alicyclobacillaceae</taxon>
        <taxon>Tumebacillus</taxon>
    </lineage>
</organism>
<dbReference type="PANTHER" id="PTHR45138">
    <property type="entry name" value="REGULATORY COMPONENTS OF SENSORY TRANSDUCTION SYSTEM"/>
    <property type="match status" value="1"/>
</dbReference>
<dbReference type="PROSITE" id="PS50887">
    <property type="entry name" value="GGDEF"/>
    <property type="match status" value="1"/>
</dbReference>
<gene>
    <name evidence="4" type="ORF">JJB07_18885</name>
</gene>
<name>A0ABS1JEG3_9BACL</name>
<dbReference type="RefSeq" id="WP_201637630.1">
    <property type="nucleotide sequence ID" value="NZ_JAEQNB010000006.1"/>
</dbReference>
<dbReference type="SUPFAM" id="SSF55781">
    <property type="entry name" value="GAF domain-like"/>
    <property type="match status" value="1"/>
</dbReference>
<evidence type="ECO:0000313" key="5">
    <source>
        <dbReference type="Proteomes" id="UP000602284"/>
    </source>
</evidence>
<protein>
    <submittedName>
        <fullName evidence="4">GGDEF domain-containing protein</fullName>
    </submittedName>
</protein>
<dbReference type="CDD" id="cd01949">
    <property type="entry name" value="GGDEF"/>
    <property type="match status" value="1"/>
</dbReference>
<dbReference type="Gene3D" id="3.30.70.270">
    <property type="match status" value="1"/>
</dbReference>
<evidence type="ECO:0000259" key="3">
    <source>
        <dbReference type="PROSITE" id="PS50887"/>
    </source>
</evidence>
<dbReference type="Proteomes" id="UP000602284">
    <property type="component" value="Unassembled WGS sequence"/>
</dbReference>
<evidence type="ECO:0000256" key="1">
    <source>
        <dbReference type="SAM" id="MobiDB-lite"/>
    </source>
</evidence>
<feature type="transmembrane region" description="Helical" evidence="2">
    <location>
        <begin position="6"/>
        <end position="25"/>
    </location>
</feature>
<reference evidence="4 5" key="1">
    <citation type="submission" date="2021-01" db="EMBL/GenBank/DDBJ databases">
        <title>Tumebacillus sp. strain ITR2 16S ribosomal RNA gene Genome sequencing and assembly.</title>
        <authorList>
            <person name="Kang M."/>
        </authorList>
    </citation>
    <scope>NUCLEOTIDE SEQUENCE [LARGE SCALE GENOMIC DNA]</scope>
    <source>
        <strain evidence="4 5">ITR2</strain>
    </source>
</reference>
<dbReference type="InterPro" id="IPR000160">
    <property type="entry name" value="GGDEF_dom"/>
</dbReference>
<dbReference type="SUPFAM" id="SSF55073">
    <property type="entry name" value="Nucleotide cyclase"/>
    <property type="match status" value="1"/>
</dbReference>
<feature type="transmembrane region" description="Helical" evidence="2">
    <location>
        <begin position="177"/>
        <end position="194"/>
    </location>
</feature>
<feature type="transmembrane region" description="Helical" evidence="2">
    <location>
        <begin position="34"/>
        <end position="52"/>
    </location>
</feature>
<dbReference type="NCBIfam" id="TIGR00254">
    <property type="entry name" value="GGDEF"/>
    <property type="match status" value="1"/>
</dbReference>
<evidence type="ECO:0000313" key="4">
    <source>
        <dbReference type="EMBL" id="MBL0388676.1"/>
    </source>
</evidence>
<keyword evidence="2" id="KW-1133">Transmembrane helix</keyword>